<feature type="transmembrane region" description="Helical" evidence="1">
    <location>
        <begin position="20"/>
        <end position="46"/>
    </location>
</feature>
<evidence type="ECO:0000313" key="2">
    <source>
        <dbReference type="EMBL" id="ANH83539.1"/>
    </source>
</evidence>
<keyword evidence="1" id="KW-0812">Transmembrane</keyword>
<keyword evidence="1" id="KW-1133">Transmembrane helix</keyword>
<evidence type="ECO:0000313" key="3">
    <source>
        <dbReference type="Proteomes" id="UP000077667"/>
    </source>
</evidence>
<dbReference type="AlphaFoldDB" id="A0A1A9I911"/>
<gene>
    <name evidence="2" type="ORF">A8C56_23465</name>
</gene>
<keyword evidence="1" id="KW-0472">Membrane</keyword>
<evidence type="ECO:0000256" key="1">
    <source>
        <dbReference type="SAM" id="Phobius"/>
    </source>
</evidence>
<organism evidence="2 3">
    <name type="scientific">Niabella ginsenosidivorans</name>
    <dbReference type="NCBI Taxonomy" id="1176587"/>
    <lineage>
        <taxon>Bacteria</taxon>
        <taxon>Pseudomonadati</taxon>
        <taxon>Bacteroidota</taxon>
        <taxon>Chitinophagia</taxon>
        <taxon>Chitinophagales</taxon>
        <taxon>Chitinophagaceae</taxon>
        <taxon>Niabella</taxon>
    </lineage>
</organism>
<proteinExistence type="predicted"/>
<protein>
    <submittedName>
        <fullName evidence="2">Uncharacterized protein</fullName>
    </submittedName>
</protein>
<keyword evidence="3" id="KW-1185">Reference proteome</keyword>
<dbReference type="KEGG" id="nia:A8C56_23465"/>
<accession>A0A1A9I911</accession>
<sequence>MVLHISASAKNPAQPPSPEPLHAIIMTLNKFIVLTIFSFLILTTIYGQGKQDKNLTLTQIKNMFHQINDYKNYKTVTIVDAEEFLGHGTDNGGSLTGYFKNDTLKKIIEWVGLSNKVIQNEYYLDKGKLIFVYSTESRYKYNDGTQSFDYSKLNIVFKGRYYFNNDKLIDTILSDKQHIDTKQEDATDFLTSTKDYLKLLSAKRK</sequence>
<reference evidence="2 3" key="1">
    <citation type="submission" date="2016-05" db="EMBL/GenBank/DDBJ databases">
        <title>Niabella ginsenosidivorans BS26 whole genome sequencing.</title>
        <authorList>
            <person name="Im W.T."/>
            <person name="Siddiqi M.Z."/>
        </authorList>
    </citation>
    <scope>NUCLEOTIDE SEQUENCE [LARGE SCALE GENOMIC DNA]</scope>
    <source>
        <strain evidence="2 3">BS26</strain>
    </source>
</reference>
<dbReference type="Proteomes" id="UP000077667">
    <property type="component" value="Chromosome"/>
</dbReference>
<name>A0A1A9I911_9BACT</name>
<dbReference type="EMBL" id="CP015772">
    <property type="protein sequence ID" value="ANH83539.1"/>
    <property type="molecule type" value="Genomic_DNA"/>
</dbReference>